<dbReference type="EMBL" id="JAWQEV010000004">
    <property type="protein sequence ID" value="MDW4573830.1"/>
    <property type="molecule type" value="Genomic_DNA"/>
</dbReference>
<proteinExistence type="predicted"/>
<dbReference type="PANTHER" id="PTHR30619:SF1">
    <property type="entry name" value="RECOMBINATION PROTEIN 2"/>
    <property type="match status" value="1"/>
</dbReference>
<gene>
    <name evidence="1" type="ORF">R8Z58_13700</name>
</gene>
<dbReference type="Gene3D" id="3.60.15.10">
    <property type="entry name" value="Ribonuclease Z/Hydroxyacylglutathione hydrolase-like"/>
    <property type="match status" value="1"/>
</dbReference>
<dbReference type="InterPro" id="IPR036866">
    <property type="entry name" value="RibonucZ/Hydroxyglut_hydro"/>
</dbReference>
<dbReference type="RefSeq" id="WP_318354342.1">
    <property type="nucleotide sequence ID" value="NZ_JAWQEV010000004.1"/>
</dbReference>
<organism evidence="1 2">
    <name type="scientific">Microbacterium arthrosphaerae</name>
    <dbReference type="NCBI Taxonomy" id="792652"/>
    <lineage>
        <taxon>Bacteria</taxon>
        <taxon>Bacillati</taxon>
        <taxon>Actinomycetota</taxon>
        <taxon>Actinomycetes</taxon>
        <taxon>Micrococcales</taxon>
        <taxon>Microbacteriaceae</taxon>
        <taxon>Microbacterium</taxon>
    </lineage>
</organism>
<dbReference type="PANTHER" id="PTHR30619">
    <property type="entry name" value="DNA INTERNALIZATION/COMPETENCE PROTEIN COMEC/REC2"/>
    <property type="match status" value="1"/>
</dbReference>
<accession>A0ABU4H594</accession>
<reference evidence="1 2" key="1">
    <citation type="submission" date="2023-11" db="EMBL/GenBank/DDBJ databases">
        <title>Draft genome sequence of Microbacterium arthrosphaerae JCM 30492.</title>
        <authorList>
            <person name="Zhang G."/>
            <person name="Ding Y."/>
        </authorList>
    </citation>
    <scope>NUCLEOTIDE SEQUENCE [LARGE SCALE GENOMIC DNA]</scope>
    <source>
        <strain evidence="1 2">JCM 30492</strain>
    </source>
</reference>
<evidence type="ECO:0008006" key="3">
    <source>
        <dbReference type="Google" id="ProtNLM"/>
    </source>
</evidence>
<dbReference type="Proteomes" id="UP001283109">
    <property type="component" value="Unassembled WGS sequence"/>
</dbReference>
<sequence length="476" mass="50105">MSTPVRVRVRMYQVGFGDCFLLSVEYDEPLPDGRAERHLLIDFGSSHPPRPGKARGRMADVAALVDEHTGGVLDVLVVTHRHRDHLRGFEVGAAAAVMKKLAPKLVLRSWTEDPALAPTADGPSGAGARAAGPASAAAGAAATRTAGAGSTAASRAADRAPAAGGVSPAAPAGGVSAASARYAALLARAQEHVARLSDVAGLDDDIRAAAEDQLKNAEAVALLEELSEDGRGRYLHAGMDLDLAEVVPGLETLVLGPPTVDQDPRVAKQRENDPEYWLTALDASLRAAGSAAEAGAPTPPSPPPGPVRWLVERLASERSHSAARLVRDLDDALNNTSLVLLLRVGGVTLLFPGDAQIENWRHTLDQLPRDAKLRARLARVDLYKVGHHGSRNATPRSLHALWKARPDDAPGLTALMSTCEGVHGERDNAVPQTNLVSALREVAELISTDDLDTEEYVELVSDAAHGPFVRVAAPGR</sequence>
<dbReference type="SUPFAM" id="SSF56281">
    <property type="entry name" value="Metallo-hydrolase/oxidoreductase"/>
    <property type="match status" value="1"/>
</dbReference>
<name>A0ABU4H594_9MICO</name>
<protein>
    <recommendedName>
        <fullName evidence="3">MBL fold metallo-hydrolase</fullName>
    </recommendedName>
</protein>
<evidence type="ECO:0000313" key="1">
    <source>
        <dbReference type="EMBL" id="MDW4573830.1"/>
    </source>
</evidence>
<dbReference type="InterPro" id="IPR052159">
    <property type="entry name" value="Competence_DNA_uptake"/>
</dbReference>
<evidence type="ECO:0000313" key="2">
    <source>
        <dbReference type="Proteomes" id="UP001283109"/>
    </source>
</evidence>
<keyword evidence="2" id="KW-1185">Reference proteome</keyword>
<comment type="caution">
    <text evidence="1">The sequence shown here is derived from an EMBL/GenBank/DDBJ whole genome shotgun (WGS) entry which is preliminary data.</text>
</comment>